<dbReference type="PANTHER" id="PTHR33841">
    <property type="entry name" value="DNA METHYLTRANSFERASE YEEA-RELATED"/>
    <property type="match status" value="1"/>
</dbReference>
<evidence type="ECO:0000256" key="6">
    <source>
        <dbReference type="ARBA" id="ARBA00022747"/>
    </source>
</evidence>
<dbReference type="InterPro" id="IPR011639">
    <property type="entry name" value="MethylTrfase_TaqI-like_dom"/>
</dbReference>
<dbReference type="Pfam" id="PF07669">
    <property type="entry name" value="Eco57I"/>
    <property type="match status" value="1"/>
</dbReference>
<dbReference type="SUPFAM" id="SSF53335">
    <property type="entry name" value="S-adenosyl-L-methionine-dependent methyltransferases"/>
    <property type="match status" value="1"/>
</dbReference>
<reference evidence="9" key="2">
    <citation type="journal article" date="2020" name="Front. Microbiol.">
        <title>Genetic Variants of the DSF Quorum Sensing System in Stenotrophomonas maltophilia Influence Virulence and Resistance Phenotypes Among Genotypically Diverse Clinical Isolates.</title>
        <authorList>
            <person name="Yero D."/>
            <person name="Huedo P."/>
            <person name="Conchillo-Sole O."/>
            <person name="Martinez-Servat S."/>
            <person name="Mamat U."/>
            <person name="Coves X."/>
            <person name="Llanas F."/>
            <person name="Roca I."/>
            <person name="Vila J."/>
            <person name="Schaible U.E."/>
            <person name="Daura X."/>
            <person name="Gibert I."/>
        </authorList>
    </citation>
    <scope>NUCLEOTIDE SEQUENCE</scope>
    <source>
        <strain evidence="9">OG156</strain>
    </source>
</reference>
<dbReference type="AlphaFoldDB" id="A0AAW3S501"/>
<evidence type="ECO:0000256" key="7">
    <source>
        <dbReference type="ARBA" id="ARBA00047942"/>
    </source>
</evidence>
<protein>
    <recommendedName>
        <fullName evidence="2">site-specific DNA-methyltransferase (adenine-specific)</fullName>
        <ecNumber evidence="2">2.1.1.72</ecNumber>
    </recommendedName>
</protein>
<keyword evidence="5" id="KW-0949">S-adenosyl-L-methionine</keyword>
<keyword evidence="6" id="KW-0680">Restriction system</keyword>
<feature type="domain" description="Type II methyltransferase M.TaqI-like" evidence="8">
    <location>
        <begin position="125"/>
        <end position="219"/>
    </location>
</feature>
<keyword evidence="3 9" id="KW-0489">Methyltransferase</keyword>
<accession>A0AAW3S501</accession>
<dbReference type="Gene3D" id="3.40.50.150">
    <property type="entry name" value="Vaccinia Virus protein VP39"/>
    <property type="match status" value="1"/>
</dbReference>
<dbReference type="InterPro" id="IPR050953">
    <property type="entry name" value="N4_N6_ade-DNA_methylase"/>
</dbReference>
<dbReference type="PRINTS" id="PR00507">
    <property type="entry name" value="N12N6MTFRASE"/>
</dbReference>
<evidence type="ECO:0000256" key="2">
    <source>
        <dbReference type="ARBA" id="ARBA00011900"/>
    </source>
</evidence>
<dbReference type="GO" id="GO:0032259">
    <property type="term" value="P:methylation"/>
    <property type="evidence" value="ECO:0007669"/>
    <property type="project" value="UniProtKB-KW"/>
</dbReference>
<comment type="caution">
    <text evidence="9">The sequence shown here is derived from an EMBL/GenBank/DDBJ whole genome shotgun (WGS) entry which is preliminary data.</text>
</comment>
<evidence type="ECO:0000256" key="4">
    <source>
        <dbReference type="ARBA" id="ARBA00022679"/>
    </source>
</evidence>
<dbReference type="EC" id="2.1.1.72" evidence="2"/>
<dbReference type="GO" id="GO:0009307">
    <property type="term" value="P:DNA restriction-modification system"/>
    <property type="evidence" value="ECO:0007669"/>
    <property type="project" value="UniProtKB-KW"/>
</dbReference>
<comment type="catalytic activity">
    <reaction evidence="7">
        <text>a 2'-deoxyadenosine in DNA + S-adenosyl-L-methionine = an N(6)-methyl-2'-deoxyadenosine in DNA + S-adenosyl-L-homocysteine + H(+)</text>
        <dbReference type="Rhea" id="RHEA:15197"/>
        <dbReference type="Rhea" id="RHEA-COMP:12418"/>
        <dbReference type="Rhea" id="RHEA-COMP:12419"/>
        <dbReference type="ChEBI" id="CHEBI:15378"/>
        <dbReference type="ChEBI" id="CHEBI:57856"/>
        <dbReference type="ChEBI" id="CHEBI:59789"/>
        <dbReference type="ChEBI" id="CHEBI:90615"/>
        <dbReference type="ChEBI" id="CHEBI:90616"/>
        <dbReference type="EC" id="2.1.1.72"/>
    </reaction>
</comment>
<comment type="similarity">
    <text evidence="1">Belongs to the N(4)/N(6)-methyltransferase family.</text>
</comment>
<evidence type="ECO:0000256" key="5">
    <source>
        <dbReference type="ARBA" id="ARBA00022691"/>
    </source>
</evidence>
<organism evidence="9 10">
    <name type="scientific">Stenotrophomonas maltophilia</name>
    <name type="common">Pseudomonas maltophilia</name>
    <name type="synonym">Xanthomonas maltophilia</name>
    <dbReference type="NCBI Taxonomy" id="40324"/>
    <lineage>
        <taxon>Bacteria</taxon>
        <taxon>Pseudomonadati</taxon>
        <taxon>Pseudomonadota</taxon>
        <taxon>Gammaproteobacteria</taxon>
        <taxon>Lysobacterales</taxon>
        <taxon>Lysobacteraceae</taxon>
        <taxon>Stenotrophomonas</taxon>
        <taxon>Stenotrophomonas maltophilia group</taxon>
    </lineage>
</organism>
<dbReference type="Proteomes" id="UP000822271">
    <property type="component" value="Unassembled WGS sequence"/>
</dbReference>
<proteinExistence type="inferred from homology"/>
<sequence length="487" mass="53941">MLQRAELQRREVAGLTPRLHKSAMGQFMTNADVAAFMAGLLEPKAGPHVLLDPGAGLGALSCAVLDSWKSGKLGSGSMSVEAHELDGRLREHLEATLVGYESDGVRVTVREGDYLAAAADDLENSRAPFTLCVMNPPYKKIAASSNARVQARRIGLETVNLYSAFVGAALAQMANGGQLVAIIPRSFANGPYYKPFRRFILDRASLKHIHLFDSRTKAFRDDEVLQENVILLLERGGEQGNVTITSSTDDSFSDLRTQEFPFSAIVKPQDKESFIHVPTDEADLIEASPLVGASLADVGVSVSTGPIVDFRTREHLRAMPEEGTVPLIYAFHIDGTKTTWPIEGAKKANALVRDARTERSIWPTGYYVVVRRFSSKEEKRRVVAYLVQPQDLKGQERLAFENHSNVFHFNKQGLEEDVAWGLFVYLNSTALDDHLRRFSGHTQVNATDLRNMPYPTRETLEKMGRWAKKAADLGQKSIDKEMEQVLA</sequence>
<gene>
    <name evidence="9" type="ORF">D7Y33_11035</name>
</gene>
<evidence type="ECO:0000256" key="1">
    <source>
        <dbReference type="ARBA" id="ARBA00006594"/>
    </source>
</evidence>
<dbReference type="PANTHER" id="PTHR33841:SF5">
    <property type="entry name" value="DNA METHYLASE (MODIFICATION METHYLASE) (METHYLTRANSFERASE)-RELATED"/>
    <property type="match status" value="1"/>
</dbReference>
<evidence type="ECO:0000259" key="8">
    <source>
        <dbReference type="Pfam" id="PF07669"/>
    </source>
</evidence>
<keyword evidence="4" id="KW-0808">Transferase</keyword>
<dbReference type="InterPro" id="IPR029063">
    <property type="entry name" value="SAM-dependent_MTases_sf"/>
</dbReference>
<dbReference type="EMBL" id="RAUE01000017">
    <property type="protein sequence ID" value="MBA0311532.1"/>
    <property type="molecule type" value="Genomic_DNA"/>
</dbReference>
<reference evidence="9" key="1">
    <citation type="submission" date="2018-09" db="EMBL/GenBank/DDBJ databases">
        <authorList>
            <person name="Groschel M."/>
            <person name="Kohl T."/>
            <person name="Conchillo-Sole O."/>
            <person name="Mamat U."/>
            <person name="Yero D."/>
            <person name="Niemann S."/>
            <person name="Daura X."/>
            <person name="Gibert I."/>
        </authorList>
    </citation>
    <scope>NUCLEOTIDE SEQUENCE</scope>
    <source>
        <strain evidence="9">OG156</strain>
    </source>
</reference>
<evidence type="ECO:0000256" key="3">
    <source>
        <dbReference type="ARBA" id="ARBA00022603"/>
    </source>
</evidence>
<name>A0AAW3S501_STEMA</name>
<dbReference type="GO" id="GO:0009007">
    <property type="term" value="F:site-specific DNA-methyltransferase (adenine-specific) activity"/>
    <property type="evidence" value="ECO:0007669"/>
    <property type="project" value="UniProtKB-EC"/>
</dbReference>
<evidence type="ECO:0000313" key="9">
    <source>
        <dbReference type="EMBL" id="MBA0311532.1"/>
    </source>
</evidence>
<evidence type="ECO:0000313" key="10">
    <source>
        <dbReference type="Proteomes" id="UP000822271"/>
    </source>
</evidence>